<keyword evidence="1" id="KW-0732">Signal</keyword>
<name>A0A1I9G1I2_BRUMA</name>
<organism evidence="2">
    <name type="scientific">Brugia malayi</name>
    <name type="common">Filarial nematode worm</name>
    <dbReference type="NCBI Taxonomy" id="6279"/>
    <lineage>
        <taxon>Eukaryota</taxon>
        <taxon>Metazoa</taxon>
        <taxon>Ecdysozoa</taxon>
        <taxon>Nematoda</taxon>
        <taxon>Chromadorea</taxon>
        <taxon>Rhabditida</taxon>
        <taxon>Spirurina</taxon>
        <taxon>Spiruromorpha</taxon>
        <taxon>Filarioidea</taxon>
        <taxon>Onchocercidae</taxon>
        <taxon>Brugia</taxon>
    </lineage>
</organism>
<evidence type="ECO:0000256" key="1">
    <source>
        <dbReference type="SAM" id="SignalP"/>
    </source>
</evidence>
<sequence length="71" mass="8314">MQEHIWIFLITLLFYQIHSDCLPFNVVAASRIYNFAINIVWDDPNICFALRCSFPISLHSAFVIPDINTKR</sequence>
<feature type="signal peptide" evidence="1">
    <location>
        <begin position="1"/>
        <end position="19"/>
    </location>
</feature>
<gene>
    <name evidence="2" type="primary">Bm1258</name>
    <name evidence="2" type="ORF">BM_Bm1258</name>
</gene>
<accession>A0A1I9G1I2</accession>
<evidence type="ECO:0000313" key="2">
    <source>
        <dbReference type="EMBL" id="CDP94415.1"/>
    </source>
</evidence>
<proteinExistence type="predicted"/>
<feature type="chain" id="PRO_5009328299" evidence="1">
    <location>
        <begin position="20"/>
        <end position="71"/>
    </location>
</feature>
<dbReference type="EMBL" id="LN856924">
    <property type="protein sequence ID" value="CDP94415.1"/>
    <property type="molecule type" value="Genomic_DNA"/>
</dbReference>
<reference evidence="2" key="2">
    <citation type="submission" date="2012-12" db="EMBL/GenBank/DDBJ databases">
        <authorList>
            <consortium name="WormBase Consortium"/>
            <person name="Ghedin E."/>
            <person name="Paulini M."/>
        </authorList>
    </citation>
    <scope>NUCLEOTIDE SEQUENCE</scope>
    <source>
        <strain evidence="2">FR3</strain>
    </source>
</reference>
<protein>
    <submittedName>
        <fullName evidence="2">Bm1258</fullName>
    </submittedName>
</protein>
<reference evidence="2" key="1">
    <citation type="journal article" date="2007" name="Science">
        <title>Draft genome of the filarial nematode parasite Brugia malayi.</title>
        <authorList>
            <person name="Ghedin E."/>
            <person name="Wang S."/>
            <person name="Spiro D."/>
            <person name="Caler E."/>
            <person name="Zhao Q."/>
            <person name="Crabtree J."/>
            <person name="Allen J.E."/>
            <person name="Delcher A.L."/>
            <person name="Guiliano D.B."/>
            <person name="Miranda-Saavedra D."/>
            <person name="Angiuoli S.V."/>
            <person name="Creasy T."/>
            <person name="Amedeo P."/>
            <person name="Haas B."/>
            <person name="El-Sayed N.M."/>
            <person name="Wortman J.R."/>
            <person name="Feldblyum T."/>
            <person name="Tallon L."/>
            <person name="Schatz M."/>
            <person name="Shumway M."/>
            <person name="Koo H."/>
            <person name="Salzberg S.L."/>
            <person name="Schobel S."/>
            <person name="Pertea M."/>
            <person name="Pop M."/>
            <person name="White O."/>
            <person name="Barton G.J."/>
            <person name="Carlow C.K."/>
            <person name="Crawford M.J."/>
            <person name="Daub J."/>
            <person name="Dimmic M.W."/>
            <person name="Estes C.F."/>
            <person name="Foster J.M."/>
            <person name="Ganatra M."/>
            <person name="Gregory W.F."/>
            <person name="Johnson N.M."/>
            <person name="Jin J."/>
            <person name="Komuniecki R."/>
            <person name="Korf I."/>
            <person name="Kumar S."/>
            <person name="Laney S."/>
            <person name="Li B.W."/>
            <person name="Li W."/>
            <person name="Lindblom T.H."/>
            <person name="Lustigman S."/>
            <person name="Ma D."/>
            <person name="Maina C.V."/>
            <person name="Martin D.M."/>
            <person name="McCarter J.P."/>
            <person name="McReynolds L."/>
            <person name="Mitreva M."/>
            <person name="Nutman T.B."/>
            <person name="Parkinson J."/>
            <person name="Peregrin-Alvarez J.M."/>
            <person name="Poole C."/>
            <person name="Ren Q."/>
            <person name="Saunders L."/>
            <person name="Sluder A.E."/>
            <person name="Smith K."/>
            <person name="Stanke M."/>
            <person name="Unnasch T.R."/>
            <person name="Ware J."/>
            <person name="Wei A.D."/>
            <person name="Weil G."/>
            <person name="Williams D.J."/>
            <person name="Zhang Y."/>
            <person name="Williams S.A."/>
            <person name="Fraser-Liggett C."/>
            <person name="Slatko B."/>
            <person name="Blaxter M.L."/>
            <person name="Scott A.L."/>
        </authorList>
    </citation>
    <scope>NUCLEOTIDE SEQUENCE</scope>
    <source>
        <strain evidence="2">FR3</strain>
    </source>
</reference>
<dbReference type="AlphaFoldDB" id="A0A1I9G1I2"/>